<comment type="caution">
    <text evidence="2">The sequence shown here is derived from an EMBL/GenBank/DDBJ whole genome shotgun (WGS) entry which is preliminary data.</text>
</comment>
<sequence length="145" mass="15973">MKLCVFSILASFVPRTLSSIFALPPLSGHFRSVGSPGALTALPVAEAGHRGRVLDVRHNGYELHLEALPNPRGGAPDCFRPLLINREKKTALVAFPPSEFHLSGSSFYSTFLNPPDSQNVMQWMAYVRSATNDAKDPEYVEDLYL</sequence>
<feature type="signal peptide" evidence="1">
    <location>
        <begin position="1"/>
        <end position="18"/>
    </location>
</feature>
<organism evidence="2 3">
    <name type="scientific">Discina gigas</name>
    <dbReference type="NCBI Taxonomy" id="1032678"/>
    <lineage>
        <taxon>Eukaryota</taxon>
        <taxon>Fungi</taxon>
        <taxon>Dikarya</taxon>
        <taxon>Ascomycota</taxon>
        <taxon>Pezizomycotina</taxon>
        <taxon>Pezizomycetes</taxon>
        <taxon>Pezizales</taxon>
        <taxon>Discinaceae</taxon>
        <taxon>Discina</taxon>
    </lineage>
</organism>
<evidence type="ECO:0000313" key="3">
    <source>
        <dbReference type="Proteomes" id="UP001447188"/>
    </source>
</evidence>
<accession>A0ABR3GAL2</accession>
<keyword evidence="3" id="KW-1185">Reference proteome</keyword>
<evidence type="ECO:0000313" key="2">
    <source>
        <dbReference type="EMBL" id="KAL0632994.1"/>
    </source>
</evidence>
<protein>
    <submittedName>
        <fullName evidence="2">Uncharacterized protein</fullName>
    </submittedName>
</protein>
<gene>
    <name evidence="2" type="ORF">Q9L58_008100</name>
</gene>
<reference evidence="2 3" key="1">
    <citation type="submission" date="2024-02" db="EMBL/GenBank/DDBJ databases">
        <title>Discinaceae phylogenomics.</title>
        <authorList>
            <person name="Dirks A.C."/>
            <person name="James T.Y."/>
        </authorList>
    </citation>
    <scope>NUCLEOTIDE SEQUENCE [LARGE SCALE GENOMIC DNA]</scope>
    <source>
        <strain evidence="2 3">ACD0624</strain>
    </source>
</reference>
<dbReference type="Proteomes" id="UP001447188">
    <property type="component" value="Unassembled WGS sequence"/>
</dbReference>
<evidence type="ECO:0000256" key="1">
    <source>
        <dbReference type="SAM" id="SignalP"/>
    </source>
</evidence>
<dbReference type="EMBL" id="JBBBZM010000141">
    <property type="protein sequence ID" value="KAL0632994.1"/>
    <property type="molecule type" value="Genomic_DNA"/>
</dbReference>
<keyword evidence="1" id="KW-0732">Signal</keyword>
<proteinExistence type="predicted"/>
<feature type="chain" id="PRO_5046420898" evidence="1">
    <location>
        <begin position="19"/>
        <end position="145"/>
    </location>
</feature>
<name>A0ABR3GAL2_9PEZI</name>